<accession>A0A837DJ81</accession>
<gene>
    <name evidence="1" type="ORF">MINT15_02570</name>
</gene>
<sequence>MRGLLLAVVPPARSGARPAGAYTRPRVDLSGAKIRSTRKPVRDYEMKTRKISNAWQGTQINSV</sequence>
<dbReference type="AlphaFoldDB" id="A0A837DJ81"/>
<evidence type="ECO:0000313" key="2">
    <source>
        <dbReference type="Proteomes" id="UP000030848"/>
    </source>
</evidence>
<evidence type="ECO:0000313" key="1">
    <source>
        <dbReference type="EMBL" id="KHF45956.1"/>
    </source>
</evidence>
<dbReference type="EMBL" id="JRZE01000001">
    <property type="protein sequence ID" value="KHF45956.1"/>
    <property type="molecule type" value="Genomic_DNA"/>
</dbReference>
<proteinExistence type="predicted"/>
<reference evidence="1 2" key="1">
    <citation type="submission" date="2014-10" db="EMBL/GenBank/DDBJ databases">
        <title>Genome sequence of Micropolyspora internatus JCM3315.</title>
        <authorList>
            <person name="Shin S.-K."/>
            <person name="Yi H."/>
        </authorList>
    </citation>
    <scope>NUCLEOTIDE SEQUENCE [LARGE SCALE GENOMIC DNA]</scope>
    <source>
        <strain evidence="1 2">JCM 3315</strain>
    </source>
</reference>
<protein>
    <submittedName>
        <fullName evidence="1">Uncharacterized protein</fullName>
    </submittedName>
</protein>
<name>A0A837DJ81_9PSEU</name>
<dbReference type="Proteomes" id="UP000030848">
    <property type="component" value="Unassembled WGS sequence"/>
</dbReference>
<organism evidence="1 2">
    <name type="scientific">Saccharomonospora viridis</name>
    <dbReference type="NCBI Taxonomy" id="1852"/>
    <lineage>
        <taxon>Bacteria</taxon>
        <taxon>Bacillati</taxon>
        <taxon>Actinomycetota</taxon>
        <taxon>Actinomycetes</taxon>
        <taxon>Pseudonocardiales</taxon>
        <taxon>Pseudonocardiaceae</taxon>
        <taxon>Saccharomonospora</taxon>
    </lineage>
</organism>
<comment type="caution">
    <text evidence="1">The sequence shown here is derived from an EMBL/GenBank/DDBJ whole genome shotgun (WGS) entry which is preliminary data.</text>
</comment>